<accession>A0ABT3TSR3</accession>
<name>A0ABT3TSR3_9ACTN</name>
<evidence type="ECO:0000313" key="2">
    <source>
        <dbReference type="Proteomes" id="UP001163064"/>
    </source>
</evidence>
<dbReference type="RefSeq" id="WP_266598410.1">
    <property type="nucleotide sequence ID" value="NZ_JAPHNL010000084.1"/>
</dbReference>
<feature type="non-terminal residue" evidence="1">
    <location>
        <position position="1"/>
    </location>
</feature>
<proteinExistence type="predicted"/>
<sequence>SARDDLADGLGRAVADGGDWIGWLDGQGDQGAGGYGAGSGVYAAASRLAAANDADVVAGPDPTRAGGFPGYRVEVRSRRTVGHTIIPGTENRRATAHATAVIRPRCAVPADADPKKAVHVTCDGQGFDIDPRHFHAGDLPDAAALFSVRLAE</sequence>
<dbReference type="Proteomes" id="UP001163064">
    <property type="component" value="Unassembled WGS sequence"/>
</dbReference>
<protein>
    <submittedName>
        <fullName evidence="1">Uncharacterized protein</fullName>
    </submittedName>
</protein>
<gene>
    <name evidence="1" type="ORF">OFY01_09990</name>
</gene>
<reference evidence="1" key="1">
    <citation type="submission" date="2022-10" db="EMBL/GenBank/DDBJ databases">
        <title>Streptomyces beihaiensis sp. nov., a chitin degrading actinobacterium, isolated from shrimp pond soil.</title>
        <authorList>
            <person name="Xie J."/>
            <person name="Shen N."/>
        </authorList>
    </citation>
    <scope>NUCLEOTIDE SEQUENCE</scope>
    <source>
        <strain evidence="1">GXMU-J5</strain>
    </source>
</reference>
<evidence type="ECO:0000313" key="1">
    <source>
        <dbReference type="EMBL" id="MCX3060082.1"/>
    </source>
</evidence>
<dbReference type="EMBL" id="JAPHNL010000084">
    <property type="protein sequence ID" value="MCX3060082.1"/>
    <property type="molecule type" value="Genomic_DNA"/>
</dbReference>
<organism evidence="1 2">
    <name type="scientific">Streptomyces beihaiensis</name>
    <dbReference type="NCBI Taxonomy" id="2984495"/>
    <lineage>
        <taxon>Bacteria</taxon>
        <taxon>Bacillati</taxon>
        <taxon>Actinomycetota</taxon>
        <taxon>Actinomycetes</taxon>
        <taxon>Kitasatosporales</taxon>
        <taxon>Streptomycetaceae</taxon>
        <taxon>Streptomyces</taxon>
    </lineage>
</organism>
<comment type="caution">
    <text evidence="1">The sequence shown here is derived from an EMBL/GenBank/DDBJ whole genome shotgun (WGS) entry which is preliminary data.</text>
</comment>
<keyword evidence="2" id="KW-1185">Reference proteome</keyword>